<evidence type="ECO:0000256" key="2">
    <source>
        <dbReference type="ARBA" id="ARBA00022679"/>
    </source>
</evidence>
<dbReference type="AlphaFoldDB" id="A0A543HZ26"/>
<evidence type="ECO:0000256" key="4">
    <source>
        <dbReference type="SAM" id="MobiDB-lite"/>
    </source>
</evidence>
<dbReference type="EMBL" id="VFPN01000002">
    <property type="protein sequence ID" value="TQM63594.1"/>
    <property type="molecule type" value="Genomic_DNA"/>
</dbReference>
<feature type="region of interest" description="Disordered" evidence="4">
    <location>
        <begin position="222"/>
        <end position="241"/>
    </location>
</feature>
<keyword evidence="3" id="KW-0677">Repeat</keyword>
<sequence>MDNRAEVREFLMSRRARISPAAERLQHLAHEGTTMTLTDLLAALTAGETITGGSAAHSVMLETSQQALRVTGELNTGYHEPQRVRELLGHLTGRPIDDSVTLFPPFTSDFGRNISLGKRVFINSGCRFQDQGGITIGDDCLIGHNAVIATLQHGIEPTRRSDLIPSPVIIGRNVWLGANVTVLPGVTIGDDAVVGAGSIVTRDVPARTIAVGSPARIVRTIPVDGDRDETDLVPGGQPPRP</sequence>
<dbReference type="InterPro" id="IPR011004">
    <property type="entry name" value="Trimer_LpxA-like_sf"/>
</dbReference>
<dbReference type="Proteomes" id="UP000318331">
    <property type="component" value="Unassembled WGS sequence"/>
</dbReference>
<organism evidence="5 6">
    <name type="scientific">Klugiella xanthotipulae</name>
    <dbReference type="NCBI Taxonomy" id="244735"/>
    <lineage>
        <taxon>Bacteria</taxon>
        <taxon>Bacillati</taxon>
        <taxon>Actinomycetota</taxon>
        <taxon>Actinomycetes</taxon>
        <taxon>Micrococcales</taxon>
        <taxon>Microbacteriaceae</taxon>
        <taxon>Klugiella</taxon>
    </lineage>
</organism>
<keyword evidence="6" id="KW-1185">Reference proteome</keyword>
<reference evidence="5 6" key="1">
    <citation type="submission" date="2019-06" db="EMBL/GenBank/DDBJ databases">
        <title>Sequencing the genomes of 1000 actinobacteria strains.</title>
        <authorList>
            <person name="Klenk H.-P."/>
        </authorList>
    </citation>
    <scope>NUCLEOTIDE SEQUENCE [LARGE SCALE GENOMIC DNA]</scope>
    <source>
        <strain evidence="5 6">DSM 18031</strain>
    </source>
</reference>
<dbReference type="PANTHER" id="PTHR23416:SF23">
    <property type="entry name" value="ACETYLTRANSFERASE C18B11.09C-RELATED"/>
    <property type="match status" value="1"/>
</dbReference>
<dbReference type="InterPro" id="IPR018357">
    <property type="entry name" value="Hexapep_transf_CS"/>
</dbReference>
<evidence type="ECO:0000256" key="1">
    <source>
        <dbReference type="ARBA" id="ARBA00007274"/>
    </source>
</evidence>
<evidence type="ECO:0000313" key="5">
    <source>
        <dbReference type="EMBL" id="TQM63594.1"/>
    </source>
</evidence>
<name>A0A543HZ26_9MICO</name>
<dbReference type="InterPro" id="IPR001451">
    <property type="entry name" value="Hexapep"/>
</dbReference>
<dbReference type="Pfam" id="PF14602">
    <property type="entry name" value="Hexapep_2"/>
    <property type="match status" value="2"/>
</dbReference>
<dbReference type="PANTHER" id="PTHR23416">
    <property type="entry name" value="SIALIC ACID SYNTHASE-RELATED"/>
    <property type="match status" value="1"/>
</dbReference>
<protein>
    <submittedName>
        <fullName evidence="5">Acetyltransferase-like isoleucine patch superfamily enzyme</fullName>
    </submittedName>
</protein>
<dbReference type="CDD" id="cd03357">
    <property type="entry name" value="LbH_MAT_GAT"/>
    <property type="match status" value="1"/>
</dbReference>
<dbReference type="PROSITE" id="PS00101">
    <property type="entry name" value="HEXAPEP_TRANSFERASES"/>
    <property type="match status" value="1"/>
</dbReference>
<accession>A0A543HZ26</accession>
<dbReference type="InterPro" id="IPR051159">
    <property type="entry name" value="Hexapeptide_acetyltransf"/>
</dbReference>
<keyword evidence="2 5" id="KW-0808">Transferase</keyword>
<gene>
    <name evidence="5" type="ORF">FB466_1863</name>
</gene>
<dbReference type="GO" id="GO:0008374">
    <property type="term" value="F:O-acyltransferase activity"/>
    <property type="evidence" value="ECO:0007669"/>
    <property type="project" value="TreeGrafter"/>
</dbReference>
<comment type="caution">
    <text evidence="5">The sequence shown here is derived from an EMBL/GenBank/DDBJ whole genome shotgun (WGS) entry which is preliminary data.</text>
</comment>
<comment type="similarity">
    <text evidence="1">Belongs to the transferase hexapeptide repeat family.</text>
</comment>
<evidence type="ECO:0000313" key="6">
    <source>
        <dbReference type="Proteomes" id="UP000318331"/>
    </source>
</evidence>
<evidence type="ECO:0000256" key="3">
    <source>
        <dbReference type="ARBA" id="ARBA00022737"/>
    </source>
</evidence>
<proteinExistence type="inferred from homology"/>
<dbReference type="SUPFAM" id="SSF51161">
    <property type="entry name" value="Trimeric LpxA-like enzymes"/>
    <property type="match status" value="1"/>
</dbReference>
<dbReference type="Gene3D" id="2.160.10.10">
    <property type="entry name" value="Hexapeptide repeat proteins"/>
    <property type="match status" value="1"/>
</dbReference>